<feature type="domain" description="Rhodanese" evidence="8">
    <location>
        <begin position="235"/>
        <end position="306"/>
    </location>
</feature>
<feature type="transmembrane region" description="Helical" evidence="7">
    <location>
        <begin position="43"/>
        <end position="66"/>
    </location>
</feature>
<dbReference type="PANTHER" id="PTHR42709:SF6">
    <property type="entry name" value="UNDECAPRENYL PHOSPHATE TRANSPORTER A"/>
    <property type="match status" value="1"/>
</dbReference>
<keyword evidence="4 7" id="KW-1133">Transmembrane helix</keyword>
<dbReference type="InterPro" id="IPR036873">
    <property type="entry name" value="Rhodanese-like_dom_sf"/>
</dbReference>
<dbReference type="InterPro" id="IPR001763">
    <property type="entry name" value="Rhodanese-like_dom"/>
</dbReference>
<dbReference type="PANTHER" id="PTHR42709">
    <property type="entry name" value="ALKALINE PHOSPHATASE LIKE PROTEIN"/>
    <property type="match status" value="1"/>
</dbReference>
<evidence type="ECO:0000259" key="8">
    <source>
        <dbReference type="PROSITE" id="PS50206"/>
    </source>
</evidence>
<evidence type="ECO:0000313" key="9">
    <source>
        <dbReference type="EMBL" id="SEG03452.1"/>
    </source>
</evidence>
<feature type="transmembrane region" description="Helical" evidence="7">
    <location>
        <begin position="166"/>
        <end position="185"/>
    </location>
</feature>
<dbReference type="EMBL" id="FNVA01000002">
    <property type="protein sequence ID" value="SEG03452.1"/>
    <property type="molecule type" value="Genomic_DNA"/>
</dbReference>
<accession>A0A1H5WVB0</accession>
<name>A0A1H5WVB0_9BACT</name>
<keyword evidence="3 7" id="KW-0812">Transmembrane</keyword>
<evidence type="ECO:0000256" key="3">
    <source>
        <dbReference type="ARBA" id="ARBA00022692"/>
    </source>
</evidence>
<feature type="transmembrane region" description="Helical" evidence="7">
    <location>
        <begin position="136"/>
        <end position="154"/>
    </location>
</feature>
<dbReference type="SMART" id="SM00450">
    <property type="entry name" value="RHOD"/>
    <property type="match status" value="1"/>
</dbReference>
<feature type="region of interest" description="Disordered" evidence="6">
    <location>
        <begin position="322"/>
        <end position="344"/>
    </location>
</feature>
<sequence length="344" mass="37765">MSAFSEVSYWSLCLAVLARQLCLPVPAILFLMTAGTLAAEGHLHLSLVLLMGVLGCMGGDGVWFWFGRRWGSKIVRVICRFSSDPRAAGLKAHRLFDQWGLRVLVVSKFVPGLDGVTPPLAGAEGAPILSFLAHDALGGLLWSSFYTLLGYLFAHQLQAVGRVAHQFGHFVAIVVGIPLLAYILWRGITLVRMIRQLRLRRMSPLLLYRKLEAHEKIAVLDLLNFEDGDDFPLGIPGSVRVDPAGLRAAQAVIVPDDVSLVLCCSSKREIVSARVALALSRIGVENVWVLDGGLSAWQALDLPLSHEFSTRDEVAERLGIRFPGPQDDLRHRKPVHHKAPSPSR</sequence>
<protein>
    <submittedName>
        <fullName evidence="9">Membrane protein DedA, SNARE-associated domain</fullName>
    </submittedName>
</protein>
<evidence type="ECO:0000256" key="6">
    <source>
        <dbReference type="SAM" id="MobiDB-lite"/>
    </source>
</evidence>
<reference evidence="9 10" key="1">
    <citation type="submission" date="2016-10" db="EMBL/GenBank/DDBJ databases">
        <authorList>
            <person name="de Groot N.N."/>
        </authorList>
    </citation>
    <scope>NUCLEOTIDE SEQUENCE [LARGE SCALE GENOMIC DNA]</scope>
    <source>
        <strain evidence="9 10">DSM 22489</strain>
    </source>
</reference>
<dbReference type="InterPro" id="IPR032816">
    <property type="entry name" value="VTT_dom"/>
</dbReference>
<evidence type="ECO:0000313" key="10">
    <source>
        <dbReference type="Proteomes" id="UP000236728"/>
    </source>
</evidence>
<keyword evidence="5 7" id="KW-0472">Membrane</keyword>
<dbReference type="PROSITE" id="PS50206">
    <property type="entry name" value="RHODANESE_3"/>
    <property type="match status" value="1"/>
</dbReference>
<evidence type="ECO:0000256" key="2">
    <source>
        <dbReference type="ARBA" id="ARBA00022475"/>
    </source>
</evidence>
<dbReference type="RefSeq" id="WP_160115069.1">
    <property type="nucleotide sequence ID" value="NZ_FNVA01000002.1"/>
</dbReference>
<dbReference type="InterPro" id="IPR051311">
    <property type="entry name" value="DedA_domain"/>
</dbReference>
<evidence type="ECO:0000256" key="1">
    <source>
        <dbReference type="ARBA" id="ARBA00004651"/>
    </source>
</evidence>
<feature type="transmembrane region" description="Helical" evidence="7">
    <location>
        <begin position="7"/>
        <end position="31"/>
    </location>
</feature>
<keyword evidence="10" id="KW-1185">Reference proteome</keyword>
<proteinExistence type="predicted"/>
<dbReference type="Pfam" id="PF09335">
    <property type="entry name" value="VTT_dom"/>
    <property type="match status" value="1"/>
</dbReference>
<dbReference type="GO" id="GO:0005886">
    <property type="term" value="C:plasma membrane"/>
    <property type="evidence" value="ECO:0007669"/>
    <property type="project" value="UniProtKB-SubCell"/>
</dbReference>
<comment type="subcellular location">
    <subcellularLocation>
        <location evidence="1">Cell membrane</location>
        <topology evidence="1">Multi-pass membrane protein</topology>
    </subcellularLocation>
</comment>
<dbReference type="Gene3D" id="3.40.250.10">
    <property type="entry name" value="Rhodanese-like domain"/>
    <property type="match status" value="1"/>
</dbReference>
<dbReference type="OrthoDB" id="113798at2"/>
<feature type="compositionally biased region" description="Basic residues" evidence="6">
    <location>
        <begin position="331"/>
        <end position="344"/>
    </location>
</feature>
<organism evidence="9 10">
    <name type="scientific">Bryocella elongata</name>
    <dbReference type="NCBI Taxonomy" id="863522"/>
    <lineage>
        <taxon>Bacteria</taxon>
        <taxon>Pseudomonadati</taxon>
        <taxon>Acidobacteriota</taxon>
        <taxon>Terriglobia</taxon>
        <taxon>Terriglobales</taxon>
        <taxon>Acidobacteriaceae</taxon>
        <taxon>Bryocella</taxon>
    </lineage>
</organism>
<dbReference type="SUPFAM" id="SSF52821">
    <property type="entry name" value="Rhodanese/Cell cycle control phosphatase"/>
    <property type="match status" value="1"/>
</dbReference>
<gene>
    <name evidence="9" type="ORF">SAMN05421819_1763</name>
</gene>
<evidence type="ECO:0000256" key="5">
    <source>
        <dbReference type="ARBA" id="ARBA00023136"/>
    </source>
</evidence>
<keyword evidence="2" id="KW-1003">Cell membrane</keyword>
<evidence type="ECO:0000256" key="4">
    <source>
        <dbReference type="ARBA" id="ARBA00022989"/>
    </source>
</evidence>
<dbReference type="Pfam" id="PF00581">
    <property type="entry name" value="Rhodanese"/>
    <property type="match status" value="1"/>
</dbReference>
<dbReference type="Proteomes" id="UP000236728">
    <property type="component" value="Unassembled WGS sequence"/>
</dbReference>
<evidence type="ECO:0000256" key="7">
    <source>
        <dbReference type="SAM" id="Phobius"/>
    </source>
</evidence>
<dbReference type="AlphaFoldDB" id="A0A1H5WVB0"/>